<name>A0AA90TX14_9BACI</name>
<dbReference type="PANTHER" id="PTHR33705:SF2">
    <property type="entry name" value="PHOSPHOCARRIER PROTEIN NPR"/>
    <property type="match status" value="1"/>
</dbReference>
<dbReference type="PANTHER" id="PTHR33705">
    <property type="entry name" value="PHOSPHOCARRIER PROTEIN HPR"/>
    <property type="match status" value="1"/>
</dbReference>
<comment type="caution">
    <text evidence="5">The sequence shown here is derived from an EMBL/GenBank/DDBJ whole genome shotgun (WGS) entry which is preliminary data.</text>
</comment>
<dbReference type="Gene3D" id="3.30.1340.10">
    <property type="entry name" value="HPr-like"/>
    <property type="match status" value="1"/>
</dbReference>
<dbReference type="AlphaFoldDB" id="A0AA90TX14"/>
<dbReference type="EMBL" id="JAVGVR010000002">
    <property type="protein sequence ID" value="MDQ6601048.1"/>
    <property type="molecule type" value="Genomic_DNA"/>
</dbReference>
<dbReference type="GO" id="GO:0005737">
    <property type="term" value="C:cytoplasm"/>
    <property type="evidence" value="ECO:0007669"/>
    <property type="project" value="UniProtKB-SubCell"/>
</dbReference>
<evidence type="ECO:0000256" key="2">
    <source>
        <dbReference type="ARBA" id="ARBA00022490"/>
    </source>
</evidence>
<dbReference type="InterPro" id="IPR035895">
    <property type="entry name" value="HPr-like_sf"/>
</dbReference>
<dbReference type="PROSITE" id="PS51350">
    <property type="entry name" value="PTS_HPR_DOM"/>
    <property type="match status" value="1"/>
</dbReference>
<evidence type="ECO:0000313" key="6">
    <source>
        <dbReference type="Proteomes" id="UP001178888"/>
    </source>
</evidence>
<evidence type="ECO:0000256" key="3">
    <source>
        <dbReference type="ARBA" id="ARBA00022683"/>
    </source>
</evidence>
<dbReference type="InterPro" id="IPR050399">
    <property type="entry name" value="HPr"/>
</dbReference>
<evidence type="ECO:0000259" key="4">
    <source>
        <dbReference type="PROSITE" id="PS51350"/>
    </source>
</evidence>
<sequence>MVEKEIVCQLSNGLQARVATEFITKANLFKSEVSLIKEKRTKNCKSIIGVMGLALRKGDVVKLNARGTDEKHAYENLRKTEKSGDFAFFIEGV</sequence>
<proteinExistence type="predicted"/>
<dbReference type="RefSeq" id="WP_308914667.1">
    <property type="nucleotide sequence ID" value="NZ_JAVGVR010000002.1"/>
</dbReference>
<keyword evidence="2" id="KW-0963">Cytoplasm</keyword>
<feature type="domain" description="HPr" evidence="4">
    <location>
        <begin position="1"/>
        <end position="92"/>
    </location>
</feature>
<dbReference type="Proteomes" id="UP001178888">
    <property type="component" value="Unassembled WGS sequence"/>
</dbReference>
<dbReference type="GO" id="GO:0009401">
    <property type="term" value="P:phosphoenolpyruvate-dependent sugar phosphotransferase system"/>
    <property type="evidence" value="ECO:0007669"/>
    <property type="project" value="UniProtKB-KW"/>
</dbReference>
<protein>
    <submittedName>
        <fullName evidence="5">HPr family phosphocarrier protein</fullName>
    </submittedName>
</protein>
<accession>A0AA90TX14</accession>
<comment type="subcellular location">
    <subcellularLocation>
        <location evidence="1">Cytoplasm</location>
    </subcellularLocation>
</comment>
<reference evidence="5" key="1">
    <citation type="submission" date="2023-08" db="EMBL/GenBank/DDBJ databases">
        <title>Nitrogen cycling bacteria in agricultural field soils.</title>
        <authorList>
            <person name="Jang J."/>
        </authorList>
    </citation>
    <scope>NUCLEOTIDE SEQUENCE</scope>
    <source>
        <strain evidence="5">PS3-36</strain>
    </source>
</reference>
<dbReference type="InterPro" id="IPR000032">
    <property type="entry name" value="HPr-like"/>
</dbReference>
<dbReference type="SUPFAM" id="SSF55594">
    <property type="entry name" value="HPr-like"/>
    <property type="match status" value="1"/>
</dbReference>
<organism evidence="5 6">
    <name type="scientific">Bacillus salipaludis</name>
    <dbReference type="NCBI Taxonomy" id="2547811"/>
    <lineage>
        <taxon>Bacteria</taxon>
        <taxon>Bacillati</taxon>
        <taxon>Bacillota</taxon>
        <taxon>Bacilli</taxon>
        <taxon>Bacillales</taxon>
        <taxon>Bacillaceae</taxon>
        <taxon>Bacillus</taxon>
    </lineage>
</organism>
<keyword evidence="6" id="KW-1185">Reference proteome</keyword>
<dbReference type="PRINTS" id="PR00107">
    <property type="entry name" value="PHOSPHOCPHPR"/>
</dbReference>
<evidence type="ECO:0000313" key="5">
    <source>
        <dbReference type="EMBL" id="MDQ6601048.1"/>
    </source>
</evidence>
<dbReference type="NCBIfam" id="TIGR01003">
    <property type="entry name" value="PTS_HPr_family"/>
    <property type="match status" value="1"/>
</dbReference>
<dbReference type="Pfam" id="PF00381">
    <property type="entry name" value="PTS-HPr"/>
    <property type="match status" value="1"/>
</dbReference>
<keyword evidence="3" id="KW-0598">Phosphotransferase system</keyword>
<evidence type="ECO:0000256" key="1">
    <source>
        <dbReference type="ARBA" id="ARBA00004496"/>
    </source>
</evidence>
<gene>
    <name evidence="5" type="ORF">RCG21_33215</name>
</gene>